<gene>
    <name evidence="1" type="ORF">J2W84_002370</name>
</gene>
<reference evidence="1 2" key="1">
    <citation type="submission" date="2023-07" db="EMBL/GenBank/DDBJ databases">
        <title>Sorghum-associated microbial communities from plants grown in Nebraska, USA.</title>
        <authorList>
            <person name="Schachtman D."/>
        </authorList>
    </citation>
    <scope>NUCLEOTIDE SEQUENCE [LARGE SCALE GENOMIC DNA]</scope>
    <source>
        <strain evidence="1 2">BE57</strain>
    </source>
</reference>
<proteinExistence type="predicted"/>
<dbReference type="RefSeq" id="WP_309983018.1">
    <property type="nucleotide sequence ID" value="NZ_JAVDTI010000002.1"/>
</dbReference>
<accession>A0ABU1QW01</accession>
<organism evidence="1 2">
    <name type="scientific">Dyadobacter fermentans</name>
    <dbReference type="NCBI Taxonomy" id="94254"/>
    <lineage>
        <taxon>Bacteria</taxon>
        <taxon>Pseudomonadati</taxon>
        <taxon>Bacteroidota</taxon>
        <taxon>Cytophagia</taxon>
        <taxon>Cytophagales</taxon>
        <taxon>Spirosomataceae</taxon>
        <taxon>Dyadobacter</taxon>
    </lineage>
</organism>
<protein>
    <recommendedName>
        <fullName evidence="3">N-acetyltransferase domain-containing protein</fullName>
    </recommendedName>
</protein>
<evidence type="ECO:0008006" key="3">
    <source>
        <dbReference type="Google" id="ProtNLM"/>
    </source>
</evidence>
<dbReference type="EMBL" id="JAVDTI010000002">
    <property type="protein sequence ID" value="MDR6805324.1"/>
    <property type="molecule type" value="Genomic_DNA"/>
</dbReference>
<evidence type="ECO:0000313" key="2">
    <source>
        <dbReference type="Proteomes" id="UP001264980"/>
    </source>
</evidence>
<name>A0ABU1QW01_9BACT</name>
<evidence type="ECO:0000313" key="1">
    <source>
        <dbReference type="EMBL" id="MDR6805324.1"/>
    </source>
</evidence>
<sequence length="160" mass="18520">MGYYLEDTLTGERLPATISRLSRKEVMLISSKQFHFDWSKETRFEVYALRIERSREILGLVSIDYQPANSAVEIRLIANASEHTGKQKRYSRIAGSVFAFVCLKSIEAGFDGFVYLRPKTKIIDHYRSVYGFKYTGFSMITEGHNTELLISKYHEDTDQK</sequence>
<keyword evidence="2" id="KW-1185">Reference proteome</keyword>
<comment type="caution">
    <text evidence="1">The sequence shown here is derived from an EMBL/GenBank/DDBJ whole genome shotgun (WGS) entry which is preliminary data.</text>
</comment>
<dbReference type="Proteomes" id="UP001264980">
    <property type="component" value="Unassembled WGS sequence"/>
</dbReference>